<sequence>MKTKVMQSCEIIRARRKAFSAAGSTDIQIASEIGCSRETVRVWKNNKNFMGNLKPEKSSALYHMGEGVWPGNSPDINPIENLWSILKNSAYEDPQSRNLEMLEARFRQNCHNLLRIGLRKY</sequence>
<organism evidence="1 2">
    <name type="scientific">Folsomia candida</name>
    <name type="common">Springtail</name>
    <dbReference type="NCBI Taxonomy" id="158441"/>
    <lineage>
        <taxon>Eukaryota</taxon>
        <taxon>Metazoa</taxon>
        <taxon>Ecdysozoa</taxon>
        <taxon>Arthropoda</taxon>
        <taxon>Hexapoda</taxon>
        <taxon>Collembola</taxon>
        <taxon>Entomobryomorpha</taxon>
        <taxon>Isotomoidea</taxon>
        <taxon>Isotomidae</taxon>
        <taxon>Proisotominae</taxon>
        <taxon>Folsomia</taxon>
    </lineage>
</organism>
<name>A0A226DCT0_FOLCA</name>
<keyword evidence="2" id="KW-1185">Reference proteome</keyword>
<dbReference type="Gene3D" id="3.30.420.10">
    <property type="entry name" value="Ribonuclease H-like superfamily/Ribonuclease H"/>
    <property type="match status" value="1"/>
</dbReference>
<dbReference type="EMBL" id="LNIX01000023">
    <property type="protein sequence ID" value="OXA42999.1"/>
    <property type="molecule type" value="Genomic_DNA"/>
</dbReference>
<dbReference type="Proteomes" id="UP000198287">
    <property type="component" value="Unassembled WGS sequence"/>
</dbReference>
<dbReference type="GO" id="GO:0003676">
    <property type="term" value="F:nucleic acid binding"/>
    <property type="evidence" value="ECO:0007669"/>
    <property type="project" value="InterPro"/>
</dbReference>
<gene>
    <name evidence="1" type="ORF">Fcan01_22171</name>
</gene>
<comment type="caution">
    <text evidence="1">The sequence shown here is derived from an EMBL/GenBank/DDBJ whole genome shotgun (WGS) entry which is preliminary data.</text>
</comment>
<reference evidence="1 2" key="1">
    <citation type="submission" date="2015-12" db="EMBL/GenBank/DDBJ databases">
        <title>The genome of Folsomia candida.</title>
        <authorList>
            <person name="Faddeeva A."/>
            <person name="Derks M.F."/>
            <person name="Anvar Y."/>
            <person name="Smit S."/>
            <person name="Van Straalen N."/>
            <person name="Roelofs D."/>
        </authorList>
    </citation>
    <scope>NUCLEOTIDE SEQUENCE [LARGE SCALE GENOMIC DNA]</scope>
    <source>
        <strain evidence="1 2">VU population</strain>
        <tissue evidence="1">Whole body</tissue>
    </source>
</reference>
<proteinExistence type="predicted"/>
<dbReference type="InterPro" id="IPR036397">
    <property type="entry name" value="RNaseH_sf"/>
</dbReference>
<accession>A0A226DCT0</accession>
<dbReference type="AlphaFoldDB" id="A0A226DCT0"/>
<protein>
    <submittedName>
        <fullName evidence="1">Transposable element Tc3 transposase</fullName>
    </submittedName>
</protein>
<evidence type="ECO:0000313" key="1">
    <source>
        <dbReference type="EMBL" id="OXA42999.1"/>
    </source>
</evidence>
<evidence type="ECO:0000313" key="2">
    <source>
        <dbReference type="Proteomes" id="UP000198287"/>
    </source>
</evidence>